<name>A0A834LIA5_RHOSS</name>
<organism evidence="5 6">
    <name type="scientific">Rhododendron simsii</name>
    <name type="common">Sims's rhododendron</name>
    <dbReference type="NCBI Taxonomy" id="118357"/>
    <lineage>
        <taxon>Eukaryota</taxon>
        <taxon>Viridiplantae</taxon>
        <taxon>Streptophyta</taxon>
        <taxon>Embryophyta</taxon>
        <taxon>Tracheophyta</taxon>
        <taxon>Spermatophyta</taxon>
        <taxon>Magnoliopsida</taxon>
        <taxon>eudicotyledons</taxon>
        <taxon>Gunneridae</taxon>
        <taxon>Pentapetalae</taxon>
        <taxon>asterids</taxon>
        <taxon>Ericales</taxon>
        <taxon>Ericaceae</taxon>
        <taxon>Ericoideae</taxon>
        <taxon>Rhodoreae</taxon>
        <taxon>Rhododendron</taxon>
    </lineage>
</organism>
<evidence type="ECO:0000256" key="3">
    <source>
        <dbReference type="ARBA" id="ARBA00022574"/>
    </source>
</evidence>
<dbReference type="InterPro" id="IPR045152">
    <property type="entry name" value="EDC4-like"/>
</dbReference>
<evidence type="ECO:0000313" key="6">
    <source>
        <dbReference type="Proteomes" id="UP000626092"/>
    </source>
</evidence>
<reference evidence="5" key="1">
    <citation type="submission" date="2019-11" db="EMBL/GenBank/DDBJ databases">
        <authorList>
            <person name="Liu Y."/>
            <person name="Hou J."/>
            <person name="Li T.-Q."/>
            <person name="Guan C.-H."/>
            <person name="Wu X."/>
            <person name="Wu H.-Z."/>
            <person name="Ling F."/>
            <person name="Zhang R."/>
            <person name="Shi X.-G."/>
            <person name="Ren J.-P."/>
            <person name="Chen E.-F."/>
            <person name="Sun J.-M."/>
        </authorList>
    </citation>
    <scope>NUCLEOTIDE SEQUENCE</scope>
    <source>
        <strain evidence="5">Adult_tree_wgs_1</strain>
        <tissue evidence="5">Leaves</tissue>
    </source>
</reference>
<evidence type="ECO:0000256" key="2">
    <source>
        <dbReference type="ARBA" id="ARBA00022490"/>
    </source>
</evidence>
<proteinExistence type="predicted"/>
<dbReference type="Proteomes" id="UP000626092">
    <property type="component" value="Unassembled WGS sequence"/>
</dbReference>
<evidence type="ECO:0000313" key="5">
    <source>
        <dbReference type="EMBL" id="KAF7137465.1"/>
    </source>
</evidence>
<dbReference type="GO" id="GO:0031087">
    <property type="term" value="P:deadenylation-independent decapping of nuclear-transcribed mRNA"/>
    <property type="evidence" value="ECO:0007669"/>
    <property type="project" value="InterPro"/>
</dbReference>
<dbReference type="PANTHER" id="PTHR15598">
    <property type="entry name" value="ENHANCER OF MRNA-DECAPPING PROTEIN 4"/>
    <property type="match status" value="1"/>
</dbReference>
<gene>
    <name evidence="5" type="ORF">RHSIM_Rhsim07G0051800</name>
</gene>
<comment type="caution">
    <text evidence="5">The sequence shown here is derived from an EMBL/GenBank/DDBJ whole genome shotgun (WGS) entry which is preliminary data.</text>
</comment>
<dbReference type="AlphaFoldDB" id="A0A834LIA5"/>
<keyword evidence="6" id="KW-1185">Reference proteome</keyword>
<dbReference type="EMBL" id="WJXA01000007">
    <property type="protein sequence ID" value="KAF7137465.1"/>
    <property type="molecule type" value="Genomic_DNA"/>
</dbReference>
<dbReference type="PANTHER" id="PTHR15598:SF5">
    <property type="entry name" value="ENHANCER OF MRNA-DECAPPING PROTEIN 4"/>
    <property type="match status" value="1"/>
</dbReference>
<keyword evidence="4" id="KW-0677">Repeat</keyword>
<dbReference type="GO" id="GO:0000932">
    <property type="term" value="C:P-body"/>
    <property type="evidence" value="ECO:0007669"/>
    <property type="project" value="TreeGrafter"/>
</dbReference>
<comment type="subcellular location">
    <subcellularLocation>
        <location evidence="1">Cytoplasm</location>
    </subcellularLocation>
</comment>
<sequence>MTSLITNFINKDLPALVEKTVKKEFNAIEKAVSVAIAEAFQIQAQLQTSGKQALQETLKSSLEGLTIRAFEMQCKAIFEKVDTTFQKGMIDHATVAQQQFESTHSPLALALKDAINSASSLSQTLRRELYDAQRKLLALAATGANSNKIEAPLDLTKELSRLVFEHKYEEAFATALQRLDVSIVSWLCYQLQ</sequence>
<keyword evidence="3" id="KW-0853">WD repeat</keyword>
<protein>
    <submittedName>
        <fullName evidence="5">Uncharacterized protein</fullName>
    </submittedName>
</protein>
<dbReference type="OrthoDB" id="21128at2759"/>
<evidence type="ECO:0000256" key="1">
    <source>
        <dbReference type="ARBA" id="ARBA00004496"/>
    </source>
</evidence>
<accession>A0A834LIA5</accession>
<keyword evidence="2" id="KW-0963">Cytoplasm</keyword>
<evidence type="ECO:0000256" key="4">
    <source>
        <dbReference type="ARBA" id="ARBA00022737"/>
    </source>
</evidence>